<dbReference type="InterPro" id="IPR000182">
    <property type="entry name" value="GNAT_dom"/>
</dbReference>
<dbReference type="RefSeq" id="WP_274259333.1">
    <property type="nucleotide sequence ID" value="NZ_CP117884.1"/>
</dbReference>
<dbReference type="Pfam" id="PF00583">
    <property type="entry name" value="Acetyltransf_1"/>
    <property type="match status" value="1"/>
</dbReference>
<evidence type="ECO:0000313" key="3">
    <source>
        <dbReference type="Proteomes" id="UP001220377"/>
    </source>
</evidence>
<sequence length="152" mass="17443">MATYTFREVTDPDRSAYTNLLLAGDSDPAVLGEYQNTGALFELVDDQCTVAVALMIPVDANTIELKNIAVISRYRSQGVGREMMTHLVQHYTDQYQRMIVGTADASVSNHLFYLKNGFRFYGVRRDFFNHYNPPLIENGVRLRDMVMFERFL</sequence>
<dbReference type="CDD" id="cd04301">
    <property type="entry name" value="NAT_SF"/>
    <property type="match status" value="1"/>
</dbReference>
<feature type="domain" description="N-acetyltransferase" evidence="1">
    <location>
        <begin position="4"/>
        <end position="137"/>
    </location>
</feature>
<dbReference type="Gene3D" id="3.40.630.30">
    <property type="match status" value="1"/>
</dbReference>
<dbReference type="SUPFAM" id="SSF55729">
    <property type="entry name" value="Acyl-CoA N-acyltransferases (Nat)"/>
    <property type="match status" value="1"/>
</dbReference>
<dbReference type="PROSITE" id="PS51186">
    <property type="entry name" value="GNAT"/>
    <property type="match status" value="1"/>
</dbReference>
<name>A0ABY7WPG6_9LACO</name>
<protein>
    <submittedName>
        <fullName evidence="2">GNAT family N-acetyltransferase</fullName>
    </submittedName>
</protein>
<evidence type="ECO:0000313" key="2">
    <source>
        <dbReference type="EMBL" id="WDF82095.1"/>
    </source>
</evidence>
<reference evidence="2 3" key="1">
    <citation type="submission" date="2023-02" db="EMBL/GenBank/DDBJ databases">
        <title>Genome sequence of Lacticaseibacillus sp. KACC 23028.</title>
        <authorList>
            <person name="Kim S."/>
            <person name="Heo J."/>
            <person name="Kwon S.-W."/>
        </authorList>
    </citation>
    <scope>NUCLEOTIDE SEQUENCE [LARGE SCALE GENOMIC DNA]</scope>
    <source>
        <strain evidence="2 3">KACC 23028</strain>
    </source>
</reference>
<keyword evidence="3" id="KW-1185">Reference proteome</keyword>
<gene>
    <name evidence="2" type="ORF">PQ472_09365</name>
</gene>
<dbReference type="Proteomes" id="UP001220377">
    <property type="component" value="Chromosome"/>
</dbReference>
<evidence type="ECO:0000259" key="1">
    <source>
        <dbReference type="PROSITE" id="PS51186"/>
    </source>
</evidence>
<dbReference type="InterPro" id="IPR016181">
    <property type="entry name" value="Acyl_CoA_acyltransferase"/>
</dbReference>
<accession>A0ABY7WPG6</accession>
<organism evidence="2 3">
    <name type="scientific">Lacticaseibacillus pabuli</name>
    <dbReference type="NCBI Taxonomy" id="3025672"/>
    <lineage>
        <taxon>Bacteria</taxon>
        <taxon>Bacillati</taxon>
        <taxon>Bacillota</taxon>
        <taxon>Bacilli</taxon>
        <taxon>Lactobacillales</taxon>
        <taxon>Lactobacillaceae</taxon>
        <taxon>Lacticaseibacillus</taxon>
    </lineage>
</organism>
<dbReference type="EMBL" id="CP117884">
    <property type="protein sequence ID" value="WDF82095.1"/>
    <property type="molecule type" value="Genomic_DNA"/>
</dbReference>
<proteinExistence type="predicted"/>